<comment type="caution">
    <text evidence="1">The sequence shown here is derived from an EMBL/GenBank/DDBJ whole genome shotgun (WGS) entry which is preliminary data.</text>
</comment>
<accession>A0AA37THZ0</accession>
<keyword evidence="2" id="KW-1185">Reference proteome</keyword>
<sequence length="90" mass="10056">MGDNPTNGPTKSLITWTQDVTAGVPLPRFVGRVGAVQVGICEYDGSSRFWTWWSPLAEDIWGHGQDAEGAQRGCEAWLRGWIENFRPFFA</sequence>
<name>A0AA37THZ0_9HYPH</name>
<proteinExistence type="predicted"/>
<dbReference type="EMBL" id="BSPL01000020">
    <property type="protein sequence ID" value="GLS72120.1"/>
    <property type="molecule type" value="Genomic_DNA"/>
</dbReference>
<reference evidence="2" key="1">
    <citation type="journal article" date="2019" name="Int. J. Syst. Evol. Microbiol.">
        <title>The Global Catalogue of Microorganisms (GCM) 10K type strain sequencing project: providing services to taxonomists for standard genome sequencing and annotation.</title>
        <authorList>
            <consortium name="The Broad Institute Genomics Platform"/>
            <consortium name="The Broad Institute Genome Sequencing Center for Infectious Disease"/>
            <person name="Wu L."/>
            <person name="Ma J."/>
        </authorList>
    </citation>
    <scope>NUCLEOTIDE SEQUENCE [LARGE SCALE GENOMIC DNA]</scope>
    <source>
        <strain evidence="2">NBRC 103632</strain>
    </source>
</reference>
<protein>
    <submittedName>
        <fullName evidence="1">Uncharacterized protein</fullName>
    </submittedName>
</protein>
<gene>
    <name evidence="1" type="ORF">GCM10007890_41330</name>
</gene>
<organism evidence="1 2">
    <name type="scientific">Methylobacterium tardum</name>
    <dbReference type="NCBI Taxonomy" id="374432"/>
    <lineage>
        <taxon>Bacteria</taxon>
        <taxon>Pseudomonadati</taxon>
        <taxon>Pseudomonadota</taxon>
        <taxon>Alphaproteobacteria</taxon>
        <taxon>Hyphomicrobiales</taxon>
        <taxon>Methylobacteriaceae</taxon>
        <taxon>Methylobacterium</taxon>
    </lineage>
</organism>
<evidence type="ECO:0000313" key="1">
    <source>
        <dbReference type="EMBL" id="GLS72120.1"/>
    </source>
</evidence>
<dbReference type="Proteomes" id="UP001157440">
    <property type="component" value="Unassembled WGS sequence"/>
</dbReference>
<evidence type="ECO:0000313" key="2">
    <source>
        <dbReference type="Proteomes" id="UP001157440"/>
    </source>
</evidence>
<dbReference type="RefSeq" id="WP_238200123.1">
    <property type="nucleotide sequence ID" value="NZ_BPQZ01000062.1"/>
</dbReference>
<dbReference type="AlphaFoldDB" id="A0AA37THZ0"/>